<evidence type="ECO:0008006" key="5">
    <source>
        <dbReference type="Google" id="ProtNLM"/>
    </source>
</evidence>
<feature type="transmembrane region" description="Helical" evidence="2">
    <location>
        <begin position="83"/>
        <end position="103"/>
    </location>
</feature>
<gene>
    <name evidence="3" type="ORF">WMO29_02745</name>
</gene>
<evidence type="ECO:0000256" key="2">
    <source>
        <dbReference type="SAM" id="Phobius"/>
    </source>
</evidence>
<reference evidence="3 4" key="1">
    <citation type="submission" date="2024-03" db="EMBL/GenBank/DDBJ databases">
        <title>Human intestinal bacterial collection.</title>
        <authorList>
            <person name="Pauvert C."/>
            <person name="Hitch T.C.A."/>
            <person name="Clavel T."/>
        </authorList>
    </citation>
    <scope>NUCLEOTIDE SEQUENCE [LARGE SCALE GENOMIC DNA]</scope>
    <source>
        <strain evidence="3 4">CLA-AA-H132</strain>
    </source>
</reference>
<name>A0ABV1FDF5_9FIRM</name>
<sequence length="164" mass="18359">MENTEEMKAKKKAAQRLTTGIIIGMTVVVLGYVAYALVTKNINMQIFEVLLGIFVIGYLVLSDVVEPWLTGLLKDMTQMRKTAYLKILGLDVVGAGALLYWIVGMDSEAGNNLLIPVLVYFLANQMKRKLRPEFEGITEKILKDQAEASDEEETDPEELSDKEK</sequence>
<comment type="caution">
    <text evidence="3">The sequence shown here is derived from an EMBL/GenBank/DDBJ whole genome shotgun (WGS) entry which is preliminary data.</text>
</comment>
<dbReference type="Proteomes" id="UP001438008">
    <property type="component" value="Unassembled WGS sequence"/>
</dbReference>
<accession>A0ABV1FDF5</accession>
<protein>
    <recommendedName>
        <fullName evidence="5">Holin</fullName>
    </recommendedName>
</protein>
<organism evidence="3 4">
    <name type="scientific">Laedolimicola intestinihominis</name>
    <dbReference type="NCBI Taxonomy" id="3133166"/>
    <lineage>
        <taxon>Bacteria</taxon>
        <taxon>Bacillati</taxon>
        <taxon>Bacillota</taxon>
        <taxon>Clostridia</taxon>
        <taxon>Lachnospirales</taxon>
        <taxon>Lachnospiraceae</taxon>
        <taxon>Laedolimicola</taxon>
    </lineage>
</organism>
<evidence type="ECO:0000313" key="4">
    <source>
        <dbReference type="Proteomes" id="UP001438008"/>
    </source>
</evidence>
<keyword evidence="4" id="KW-1185">Reference proteome</keyword>
<keyword evidence="2" id="KW-0472">Membrane</keyword>
<keyword evidence="2" id="KW-0812">Transmembrane</keyword>
<evidence type="ECO:0000313" key="3">
    <source>
        <dbReference type="EMBL" id="MEQ2471421.1"/>
    </source>
</evidence>
<dbReference type="EMBL" id="JBBMFE010000002">
    <property type="protein sequence ID" value="MEQ2471421.1"/>
    <property type="molecule type" value="Genomic_DNA"/>
</dbReference>
<proteinExistence type="predicted"/>
<feature type="compositionally biased region" description="Acidic residues" evidence="1">
    <location>
        <begin position="147"/>
        <end position="158"/>
    </location>
</feature>
<feature type="transmembrane region" description="Helical" evidence="2">
    <location>
        <begin position="44"/>
        <end position="62"/>
    </location>
</feature>
<feature type="transmembrane region" description="Helical" evidence="2">
    <location>
        <begin position="17"/>
        <end position="38"/>
    </location>
</feature>
<dbReference type="RefSeq" id="WP_349163662.1">
    <property type="nucleotide sequence ID" value="NZ_JBBMFE010000002.1"/>
</dbReference>
<feature type="region of interest" description="Disordered" evidence="1">
    <location>
        <begin position="141"/>
        <end position="164"/>
    </location>
</feature>
<evidence type="ECO:0000256" key="1">
    <source>
        <dbReference type="SAM" id="MobiDB-lite"/>
    </source>
</evidence>
<keyword evidence="2" id="KW-1133">Transmembrane helix</keyword>